<dbReference type="InterPro" id="IPR014509">
    <property type="entry name" value="YjdF-like"/>
</dbReference>
<feature type="transmembrane region" description="Helical" evidence="1">
    <location>
        <begin position="27"/>
        <end position="48"/>
    </location>
</feature>
<evidence type="ECO:0000256" key="1">
    <source>
        <dbReference type="SAM" id="Phobius"/>
    </source>
</evidence>
<reference evidence="2 3" key="1">
    <citation type="submission" date="2024-02" db="EMBL/GenBank/DDBJ databases">
        <title>A novel Wenzhouxiangellaceae bacterium, isolated from coastal sediments.</title>
        <authorList>
            <person name="Du Z.-J."/>
            <person name="Ye Y.-Q."/>
            <person name="Zhang X.-Y."/>
        </authorList>
    </citation>
    <scope>NUCLEOTIDE SEQUENCE [LARGE SCALE GENOMIC DNA]</scope>
    <source>
        <strain evidence="2 3">CH-27</strain>
    </source>
</reference>
<evidence type="ECO:0000313" key="2">
    <source>
        <dbReference type="EMBL" id="MEJ8567309.1"/>
    </source>
</evidence>
<keyword evidence="1" id="KW-1133">Transmembrane helix</keyword>
<keyword evidence="1" id="KW-0812">Transmembrane</keyword>
<protein>
    <recommendedName>
        <fullName evidence="4">VanZ-like domain-containing protein</fullName>
    </recommendedName>
</protein>
<dbReference type="RefSeq" id="WP_354694635.1">
    <property type="nucleotide sequence ID" value="NZ_JAZHOG010000004.1"/>
</dbReference>
<comment type="caution">
    <text evidence="2">The sequence shown here is derived from an EMBL/GenBank/DDBJ whole genome shotgun (WGS) entry which is preliminary data.</text>
</comment>
<evidence type="ECO:0008006" key="4">
    <source>
        <dbReference type="Google" id="ProtNLM"/>
    </source>
</evidence>
<dbReference type="Proteomes" id="UP001359886">
    <property type="component" value="Unassembled WGS sequence"/>
</dbReference>
<keyword evidence="1" id="KW-0472">Membrane</keyword>
<evidence type="ECO:0000313" key="3">
    <source>
        <dbReference type="Proteomes" id="UP001359886"/>
    </source>
</evidence>
<accession>A0AAW9RD41</accession>
<organism evidence="2 3">
    <name type="scientific">Elongatibacter sediminis</name>
    <dbReference type="NCBI Taxonomy" id="3119006"/>
    <lineage>
        <taxon>Bacteria</taxon>
        <taxon>Pseudomonadati</taxon>
        <taxon>Pseudomonadota</taxon>
        <taxon>Gammaproteobacteria</taxon>
        <taxon>Chromatiales</taxon>
        <taxon>Wenzhouxiangellaceae</taxon>
        <taxon>Elongatibacter</taxon>
    </lineage>
</organism>
<dbReference type="Pfam" id="PF09997">
    <property type="entry name" value="DUF2238"/>
    <property type="match status" value="1"/>
</dbReference>
<dbReference type="EMBL" id="JAZHOG010000004">
    <property type="protein sequence ID" value="MEJ8567309.1"/>
    <property type="molecule type" value="Genomic_DNA"/>
</dbReference>
<sequence length="58" mass="6269">MSGCAALNEVIEFTVTLLVPKNNVGGYVNTALDLVYDLVGAIIAALVIRRTDHRRALK</sequence>
<name>A0AAW9RD41_9GAMM</name>
<keyword evidence="3" id="KW-1185">Reference proteome</keyword>
<proteinExistence type="predicted"/>
<dbReference type="AlphaFoldDB" id="A0AAW9RD41"/>
<gene>
    <name evidence="2" type="ORF">V3330_06690</name>
</gene>